<dbReference type="PANTHER" id="PTHR43640:SF1">
    <property type="entry name" value="THIOREDOXIN-DEPENDENT PEROXIREDOXIN"/>
    <property type="match status" value="1"/>
</dbReference>
<reference evidence="3 4" key="1">
    <citation type="submission" date="2023-11" db="EMBL/GenBank/DDBJ databases">
        <title>Coraliomargarita sp. nov., isolated from marine algae.</title>
        <authorList>
            <person name="Lee J.K."/>
            <person name="Baek J.H."/>
            <person name="Kim J.M."/>
            <person name="Choi D.G."/>
            <person name="Jeon C.O."/>
        </authorList>
    </citation>
    <scope>NUCLEOTIDE SEQUENCE [LARGE SCALE GENOMIC DNA]</scope>
    <source>
        <strain evidence="3 4">J2-16</strain>
    </source>
</reference>
<dbReference type="Gene3D" id="3.40.30.10">
    <property type="entry name" value="Glutaredoxin"/>
    <property type="match status" value="1"/>
</dbReference>
<dbReference type="EMBL" id="CP138858">
    <property type="protein sequence ID" value="WPJ98124.1"/>
    <property type="molecule type" value="Genomic_DNA"/>
</dbReference>
<dbReference type="PROSITE" id="PS51352">
    <property type="entry name" value="THIOREDOXIN_2"/>
    <property type="match status" value="1"/>
</dbReference>
<accession>A0ABZ0RS95</accession>
<dbReference type="PANTHER" id="PTHR43640">
    <property type="entry name" value="OS07G0260300 PROTEIN"/>
    <property type="match status" value="1"/>
</dbReference>
<dbReference type="Proteomes" id="UP001324993">
    <property type="component" value="Chromosome"/>
</dbReference>
<dbReference type="InterPro" id="IPR047262">
    <property type="entry name" value="PRX-like1"/>
</dbReference>
<sequence>MKNYLSVLLATSFVFVSSLSASVETGAKAPDFTLTDTVGATHSLSDFAGKYVVLEWTNRYCPFVMKHYGEGDMQALQKSMTEDGVVWLQIVSSAEGKQGYVTPAEGEALRESEGMHSTAMLLDPSGAVGRQYGARTTPHMFLIDPEGTLLYQGAIDSIKSARQSDIAKAKNYVKAAYASAKAGEPIEDATTVPYGCSVKY</sequence>
<dbReference type="InterPro" id="IPR036249">
    <property type="entry name" value="Thioredoxin-like_sf"/>
</dbReference>
<feature type="domain" description="Thioredoxin" evidence="2">
    <location>
        <begin position="23"/>
        <end position="178"/>
    </location>
</feature>
<protein>
    <submittedName>
        <fullName evidence="3">Thioredoxin family protein</fullName>
    </submittedName>
</protein>
<organism evidence="3 4">
    <name type="scientific">Coraliomargarita algicola</name>
    <dbReference type="NCBI Taxonomy" id="3092156"/>
    <lineage>
        <taxon>Bacteria</taxon>
        <taxon>Pseudomonadati</taxon>
        <taxon>Verrucomicrobiota</taxon>
        <taxon>Opitutia</taxon>
        <taxon>Puniceicoccales</taxon>
        <taxon>Coraliomargaritaceae</taxon>
        <taxon>Coraliomargarita</taxon>
    </lineage>
</organism>
<proteinExistence type="predicted"/>
<gene>
    <name evidence="3" type="ORF">SH580_10475</name>
</gene>
<keyword evidence="4" id="KW-1185">Reference proteome</keyword>
<dbReference type="Pfam" id="PF00578">
    <property type="entry name" value="AhpC-TSA"/>
    <property type="match status" value="1"/>
</dbReference>
<dbReference type="InterPro" id="IPR013766">
    <property type="entry name" value="Thioredoxin_domain"/>
</dbReference>
<feature type="signal peptide" evidence="1">
    <location>
        <begin position="1"/>
        <end position="21"/>
    </location>
</feature>
<evidence type="ECO:0000313" key="4">
    <source>
        <dbReference type="Proteomes" id="UP001324993"/>
    </source>
</evidence>
<name>A0ABZ0RS95_9BACT</name>
<dbReference type="RefSeq" id="WP_319834927.1">
    <property type="nucleotide sequence ID" value="NZ_CP138858.1"/>
</dbReference>
<evidence type="ECO:0000256" key="1">
    <source>
        <dbReference type="SAM" id="SignalP"/>
    </source>
</evidence>
<dbReference type="CDD" id="cd02969">
    <property type="entry name" value="PRX_like1"/>
    <property type="match status" value="1"/>
</dbReference>
<dbReference type="InterPro" id="IPR000866">
    <property type="entry name" value="AhpC/TSA"/>
</dbReference>
<dbReference type="SUPFAM" id="SSF52833">
    <property type="entry name" value="Thioredoxin-like"/>
    <property type="match status" value="1"/>
</dbReference>
<evidence type="ECO:0000313" key="3">
    <source>
        <dbReference type="EMBL" id="WPJ98124.1"/>
    </source>
</evidence>
<feature type="chain" id="PRO_5046252217" evidence="1">
    <location>
        <begin position="22"/>
        <end position="200"/>
    </location>
</feature>
<keyword evidence="1" id="KW-0732">Signal</keyword>
<evidence type="ECO:0000259" key="2">
    <source>
        <dbReference type="PROSITE" id="PS51352"/>
    </source>
</evidence>